<sequence>MNKTERNMMNGMMDQRIRNYVAATYMIHCLNKTILERGSQEENGNTSRPRRMS</sequence>
<dbReference type="EMBL" id="GBRH01190969">
    <property type="protein sequence ID" value="JAE06927.1"/>
    <property type="molecule type" value="Transcribed_RNA"/>
</dbReference>
<dbReference type="AlphaFoldDB" id="A0A0A9F3L1"/>
<reference evidence="2" key="2">
    <citation type="journal article" date="2015" name="Data Brief">
        <title>Shoot transcriptome of the giant reed, Arundo donax.</title>
        <authorList>
            <person name="Barrero R.A."/>
            <person name="Guerrero F.D."/>
            <person name="Moolhuijzen P."/>
            <person name="Goolsby J.A."/>
            <person name="Tidwell J."/>
            <person name="Bellgard S.E."/>
            <person name="Bellgard M.I."/>
        </authorList>
    </citation>
    <scope>NUCLEOTIDE SEQUENCE</scope>
    <source>
        <tissue evidence="2">Shoot tissue taken approximately 20 cm above the soil surface</tissue>
    </source>
</reference>
<accession>A0A0A9F3L1</accession>
<name>A0A0A9F3L1_ARUDO</name>
<feature type="region of interest" description="Disordered" evidence="1">
    <location>
        <begin position="34"/>
        <end position="53"/>
    </location>
</feature>
<proteinExistence type="predicted"/>
<organism evidence="2">
    <name type="scientific">Arundo donax</name>
    <name type="common">Giant reed</name>
    <name type="synonym">Donax arundinaceus</name>
    <dbReference type="NCBI Taxonomy" id="35708"/>
    <lineage>
        <taxon>Eukaryota</taxon>
        <taxon>Viridiplantae</taxon>
        <taxon>Streptophyta</taxon>
        <taxon>Embryophyta</taxon>
        <taxon>Tracheophyta</taxon>
        <taxon>Spermatophyta</taxon>
        <taxon>Magnoliopsida</taxon>
        <taxon>Liliopsida</taxon>
        <taxon>Poales</taxon>
        <taxon>Poaceae</taxon>
        <taxon>PACMAD clade</taxon>
        <taxon>Arundinoideae</taxon>
        <taxon>Arundineae</taxon>
        <taxon>Arundo</taxon>
    </lineage>
</organism>
<evidence type="ECO:0000256" key="1">
    <source>
        <dbReference type="SAM" id="MobiDB-lite"/>
    </source>
</evidence>
<evidence type="ECO:0000313" key="2">
    <source>
        <dbReference type="EMBL" id="JAE06927.1"/>
    </source>
</evidence>
<protein>
    <submittedName>
        <fullName evidence="2">Uncharacterized protein</fullName>
    </submittedName>
</protein>
<reference evidence="2" key="1">
    <citation type="submission" date="2014-09" db="EMBL/GenBank/DDBJ databases">
        <authorList>
            <person name="Magalhaes I.L.F."/>
            <person name="Oliveira U."/>
            <person name="Santos F.R."/>
            <person name="Vidigal T.H.D.A."/>
            <person name="Brescovit A.D."/>
            <person name="Santos A.J."/>
        </authorList>
    </citation>
    <scope>NUCLEOTIDE SEQUENCE</scope>
    <source>
        <tissue evidence="2">Shoot tissue taken approximately 20 cm above the soil surface</tissue>
    </source>
</reference>